<feature type="compositionally biased region" description="Basic and acidic residues" evidence="1">
    <location>
        <begin position="56"/>
        <end position="89"/>
    </location>
</feature>
<evidence type="ECO:0000256" key="1">
    <source>
        <dbReference type="SAM" id="MobiDB-lite"/>
    </source>
</evidence>
<evidence type="ECO:0000313" key="3">
    <source>
        <dbReference type="WBParaSite" id="PSAMB.scaffold1560size30001.g13822.t1"/>
    </source>
</evidence>
<reference evidence="3" key="1">
    <citation type="submission" date="2022-11" db="UniProtKB">
        <authorList>
            <consortium name="WormBaseParasite"/>
        </authorList>
    </citation>
    <scope>IDENTIFICATION</scope>
</reference>
<protein>
    <submittedName>
        <fullName evidence="3">Uncharacterized protein</fullName>
    </submittedName>
</protein>
<dbReference type="WBParaSite" id="PSAMB.scaffold1560size30001.g13822.t1">
    <property type="protein sequence ID" value="PSAMB.scaffold1560size30001.g13822.t1"/>
    <property type="gene ID" value="PSAMB.scaffold1560size30001.g13822"/>
</dbReference>
<name>A0A914V857_9BILA</name>
<proteinExistence type="predicted"/>
<dbReference type="Proteomes" id="UP000887566">
    <property type="component" value="Unplaced"/>
</dbReference>
<sequence>MADAWDAEDFDVPEIVYKRPEEIAAEEAAKAAAAAAEAEAKEAQNVKKGIKPKVTKGKDNHDSGEPQRELTAKEREELQRKTDLGLARE</sequence>
<accession>A0A914V857</accession>
<keyword evidence="2" id="KW-1185">Reference proteome</keyword>
<dbReference type="AlphaFoldDB" id="A0A914V857"/>
<feature type="region of interest" description="Disordered" evidence="1">
    <location>
        <begin position="42"/>
        <end position="89"/>
    </location>
</feature>
<organism evidence="2 3">
    <name type="scientific">Plectus sambesii</name>
    <dbReference type="NCBI Taxonomy" id="2011161"/>
    <lineage>
        <taxon>Eukaryota</taxon>
        <taxon>Metazoa</taxon>
        <taxon>Ecdysozoa</taxon>
        <taxon>Nematoda</taxon>
        <taxon>Chromadorea</taxon>
        <taxon>Plectida</taxon>
        <taxon>Plectina</taxon>
        <taxon>Plectoidea</taxon>
        <taxon>Plectidae</taxon>
        <taxon>Plectus</taxon>
    </lineage>
</organism>
<evidence type="ECO:0000313" key="2">
    <source>
        <dbReference type="Proteomes" id="UP000887566"/>
    </source>
</evidence>